<reference evidence="2 3" key="1">
    <citation type="submission" date="2024-02" db="EMBL/GenBank/DDBJ databases">
        <title>A draft genome for the cacao thread blight pathogen Marasmius crinis-equi.</title>
        <authorList>
            <person name="Cohen S.P."/>
            <person name="Baruah I.K."/>
            <person name="Amoako-Attah I."/>
            <person name="Bukari Y."/>
            <person name="Meinhardt L.W."/>
            <person name="Bailey B.A."/>
        </authorList>
    </citation>
    <scope>NUCLEOTIDE SEQUENCE [LARGE SCALE GENOMIC DNA]</scope>
    <source>
        <strain evidence="2 3">GH-76</strain>
    </source>
</reference>
<keyword evidence="3" id="KW-1185">Reference proteome</keyword>
<feature type="signal peptide" evidence="1">
    <location>
        <begin position="1"/>
        <end position="22"/>
    </location>
</feature>
<evidence type="ECO:0000313" key="2">
    <source>
        <dbReference type="EMBL" id="KAL0564846.1"/>
    </source>
</evidence>
<dbReference type="EMBL" id="JBAHYK010002553">
    <property type="protein sequence ID" value="KAL0564846.1"/>
    <property type="molecule type" value="Genomic_DNA"/>
</dbReference>
<evidence type="ECO:0000313" key="3">
    <source>
        <dbReference type="Proteomes" id="UP001465976"/>
    </source>
</evidence>
<sequence length="157" mass="16119">MFYSTVASLVLLTIALPSLVYGGLLARDAVPNTEIFNNSSLATLTAIGTFDSDRIPAACEGPCNANPGNCQSDDDISCICTNDFSAALAKCANCVITKDTSVTRQDAQAFVDAFAKGCSDSGFSVKSATVNGAVSKMTIEVGVLAGSAVVLSTMLML</sequence>
<name>A0ABR3EPN5_9AGAR</name>
<feature type="chain" id="PRO_5045557185" description="Extracellular membrane protein CFEM domain-containing protein" evidence="1">
    <location>
        <begin position="23"/>
        <end position="157"/>
    </location>
</feature>
<gene>
    <name evidence="2" type="ORF">V5O48_017190</name>
</gene>
<comment type="caution">
    <text evidence="2">The sequence shown here is derived from an EMBL/GenBank/DDBJ whole genome shotgun (WGS) entry which is preliminary data.</text>
</comment>
<dbReference type="Proteomes" id="UP001465976">
    <property type="component" value="Unassembled WGS sequence"/>
</dbReference>
<evidence type="ECO:0008006" key="4">
    <source>
        <dbReference type="Google" id="ProtNLM"/>
    </source>
</evidence>
<evidence type="ECO:0000256" key="1">
    <source>
        <dbReference type="SAM" id="SignalP"/>
    </source>
</evidence>
<proteinExistence type="predicted"/>
<organism evidence="2 3">
    <name type="scientific">Marasmius crinis-equi</name>
    <dbReference type="NCBI Taxonomy" id="585013"/>
    <lineage>
        <taxon>Eukaryota</taxon>
        <taxon>Fungi</taxon>
        <taxon>Dikarya</taxon>
        <taxon>Basidiomycota</taxon>
        <taxon>Agaricomycotina</taxon>
        <taxon>Agaricomycetes</taxon>
        <taxon>Agaricomycetidae</taxon>
        <taxon>Agaricales</taxon>
        <taxon>Marasmiineae</taxon>
        <taxon>Marasmiaceae</taxon>
        <taxon>Marasmius</taxon>
    </lineage>
</organism>
<accession>A0ABR3EPN5</accession>
<protein>
    <recommendedName>
        <fullName evidence="4">Extracellular membrane protein CFEM domain-containing protein</fullName>
    </recommendedName>
</protein>
<keyword evidence="1" id="KW-0732">Signal</keyword>